<keyword evidence="5 15" id="KW-0732">Signal</keyword>
<gene>
    <name evidence="19" type="primary">Cd93</name>
</gene>
<dbReference type="SMART" id="SM00181">
    <property type="entry name" value="EGF"/>
    <property type="match status" value="5"/>
</dbReference>
<feature type="signal peptide" evidence="15">
    <location>
        <begin position="1"/>
        <end position="20"/>
    </location>
</feature>
<evidence type="ECO:0000256" key="9">
    <source>
        <dbReference type="ARBA" id="ARBA00023136"/>
    </source>
</evidence>
<evidence type="ECO:0000256" key="15">
    <source>
        <dbReference type="SAM" id="SignalP"/>
    </source>
</evidence>
<feature type="region of interest" description="Disordered" evidence="13">
    <location>
        <begin position="615"/>
        <end position="652"/>
    </location>
</feature>
<keyword evidence="10 12" id="KW-1015">Disulfide bond</keyword>
<evidence type="ECO:0000256" key="14">
    <source>
        <dbReference type="SAM" id="Phobius"/>
    </source>
</evidence>
<dbReference type="Pfam" id="PF12662">
    <property type="entry name" value="cEGF"/>
    <property type="match status" value="1"/>
</dbReference>
<dbReference type="PROSITE" id="PS01187">
    <property type="entry name" value="EGF_CA"/>
    <property type="match status" value="2"/>
</dbReference>
<evidence type="ECO:0000256" key="10">
    <source>
        <dbReference type="ARBA" id="ARBA00023157"/>
    </source>
</evidence>
<dbReference type="Pfam" id="PF00059">
    <property type="entry name" value="Lectin_C"/>
    <property type="match status" value="1"/>
</dbReference>
<evidence type="ECO:0000256" key="6">
    <source>
        <dbReference type="ARBA" id="ARBA00022734"/>
    </source>
</evidence>
<dbReference type="InterPro" id="IPR001881">
    <property type="entry name" value="EGF-like_Ca-bd_dom"/>
</dbReference>
<evidence type="ECO:0000256" key="4">
    <source>
        <dbReference type="ARBA" id="ARBA00022692"/>
    </source>
</evidence>
<dbReference type="SUPFAM" id="SSF57196">
    <property type="entry name" value="EGF/Laminin"/>
    <property type="match status" value="1"/>
</dbReference>
<keyword evidence="11" id="KW-0325">Glycoprotein</keyword>
<dbReference type="PROSITE" id="PS00010">
    <property type="entry name" value="ASX_HYDROXYL"/>
    <property type="match status" value="3"/>
</dbReference>
<dbReference type="PANTHER" id="PTHR14789">
    <property type="entry name" value="CHONDROLECTIN VARIANT CHODLFDELTAE"/>
    <property type="match status" value="1"/>
</dbReference>
<dbReference type="FunFam" id="2.10.25.10:FF:000809">
    <property type="entry name" value="Complement component C1q receptor"/>
    <property type="match status" value="1"/>
</dbReference>
<evidence type="ECO:0000256" key="8">
    <source>
        <dbReference type="ARBA" id="ARBA00022989"/>
    </source>
</evidence>
<keyword evidence="3" id="KW-0597">Phosphoprotein</keyword>
<evidence type="ECO:0000256" key="7">
    <source>
        <dbReference type="ARBA" id="ARBA00022737"/>
    </source>
</evidence>
<keyword evidence="6" id="KW-0430">Lectin</keyword>
<dbReference type="FunFam" id="2.10.25.10:FF:000240">
    <property type="entry name" value="Vitamin K-dependent protein S"/>
    <property type="match status" value="1"/>
</dbReference>
<dbReference type="SMART" id="SM00034">
    <property type="entry name" value="CLECT"/>
    <property type="match status" value="1"/>
</dbReference>
<dbReference type="SUPFAM" id="SSF56436">
    <property type="entry name" value="C-type lectin-like"/>
    <property type="match status" value="1"/>
</dbReference>
<keyword evidence="4 14" id="KW-0812">Transmembrane</keyword>
<comment type="caution">
    <text evidence="12">Lacks conserved residue(s) required for the propagation of feature annotation.</text>
</comment>
<feature type="compositionally biased region" description="Polar residues" evidence="13">
    <location>
        <begin position="642"/>
        <end position="652"/>
    </location>
</feature>
<feature type="domain" description="EGF-like" evidence="16">
    <location>
        <begin position="346"/>
        <end position="380"/>
    </location>
</feature>
<comment type="subcellular location">
    <subcellularLocation>
        <location evidence="1">Membrane</location>
        <topology evidence="1">Single-pass type I membrane protein</topology>
    </subcellularLocation>
</comment>
<proteinExistence type="predicted"/>
<reference evidence="19" key="1">
    <citation type="submission" date="2025-08" db="UniProtKB">
        <authorList>
            <consortium name="RefSeq"/>
        </authorList>
    </citation>
    <scope>IDENTIFICATION</scope>
</reference>
<sequence length="652" mass="69543">MAGPRDLLLLLLLGQPWAGAVNYTSEAPVEAVVCSGSACYTAHWGKLSAADAQGLCSQNGGNLATVRSKEEARLIQRSLAQLLRSREPLGAKMGKFWVGLQRERSKCFNPQLPLKGFSWTGGGEDTEYTNWYKEVKSSCLSQRCVALMLDLSETPHPDRLPKWSDIPCGSSSNPGSSTEGFVCKFSFKGMCRPLALGGPGQVNYSTPFRATASSLDAVPFGSLASVVCKAGAERQGYELLCREKEAEVFDWGITGPLCINPELGCSFSNGGCEQDCFDGGAGSFRCGCRPGFRLRDDLVSCASRNPCSSNPCKGESTCIPSPQGDSYMCHCPRGYQLDATQLDCVDVNECQDTPCAQECVNTDGGFYCECWVGYTPGGPGGEACVDIDECTVYPVLCAQNCTNTPGSFHCSCLPGYDLSKKDDMQCLDKDECADPTGNPCQGPCFNVPGSFHCGCLAGWTLASDGLSCVPDPVPSASMAGLLPENEKAGKWDTVTATTMPRNTSSSTRGSEGFSTETLFTERASLPSDVPTSSVHPKVPTSSGHPGLSTEPGIPLSKPAPGQGQPMDEDSMAAPSEDSEDGQRLLLFYILGTVVAISLLLALALGLLVCRKRRAKRKMKEKKSQNAVDSYAWVPERAEGRENQYSPTPGSDC</sequence>
<dbReference type="InParanoid" id="A0A6P6EUI3"/>
<dbReference type="RefSeq" id="XP_023575931.1">
    <property type="nucleotide sequence ID" value="XM_023720163.1"/>
</dbReference>
<evidence type="ECO:0000313" key="19">
    <source>
        <dbReference type="RefSeq" id="XP_023575931.1"/>
    </source>
</evidence>
<dbReference type="SMART" id="SM00179">
    <property type="entry name" value="EGF_CA"/>
    <property type="match status" value="5"/>
</dbReference>
<dbReference type="CDD" id="cd00054">
    <property type="entry name" value="EGF_CA"/>
    <property type="match status" value="4"/>
</dbReference>
<evidence type="ECO:0000259" key="17">
    <source>
        <dbReference type="PROSITE" id="PS50041"/>
    </source>
</evidence>
<dbReference type="InterPro" id="IPR000742">
    <property type="entry name" value="EGF"/>
</dbReference>
<organism evidence="18 19">
    <name type="scientific">Octodon degus</name>
    <name type="common">Degu</name>
    <name type="synonym">Sciurus degus</name>
    <dbReference type="NCBI Taxonomy" id="10160"/>
    <lineage>
        <taxon>Eukaryota</taxon>
        <taxon>Metazoa</taxon>
        <taxon>Chordata</taxon>
        <taxon>Craniata</taxon>
        <taxon>Vertebrata</taxon>
        <taxon>Euteleostomi</taxon>
        <taxon>Mammalia</taxon>
        <taxon>Eutheria</taxon>
        <taxon>Euarchontoglires</taxon>
        <taxon>Glires</taxon>
        <taxon>Rodentia</taxon>
        <taxon>Hystricomorpha</taxon>
        <taxon>Octodontidae</taxon>
        <taxon>Octodon</taxon>
    </lineage>
</organism>
<evidence type="ECO:0000256" key="3">
    <source>
        <dbReference type="ARBA" id="ARBA00022553"/>
    </source>
</evidence>
<dbReference type="PROSITE" id="PS50041">
    <property type="entry name" value="C_TYPE_LECTIN_2"/>
    <property type="match status" value="1"/>
</dbReference>
<dbReference type="PROSITE" id="PS01186">
    <property type="entry name" value="EGF_2"/>
    <property type="match status" value="1"/>
</dbReference>
<evidence type="ECO:0000256" key="12">
    <source>
        <dbReference type="PROSITE-ProRule" id="PRU00076"/>
    </source>
</evidence>
<name>A0A6P6EUI3_OCTDE</name>
<evidence type="ECO:0000256" key="13">
    <source>
        <dbReference type="SAM" id="MobiDB-lite"/>
    </source>
</evidence>
<evidence type="ECO:0000256" key="5">
    <source>
        <dbReference type="ARBA" id="ARBA00022729"/>
    </source>
</evidence>
<evidence type="ECO:0000256" key="2">
    <source>
        <dbReference type="ARBA" id="ARBA00022536"/>
    </source>
</evidence>
<dbReference type="GO" id="GO:0005509">
    <property type="term" value="F:calcium ion binding"/>
    <property type="evidence" value="ECO:0007669"/>
    <property type="project" value="InterPro"/>
</dbReference>
<keyword evidence="9 14" id="KW-0472">Membrane</keyword>
<feature type="domain" description="EGF-like" evidence="16">
    <location>
        <begin position="303"/>
        <end position="341"/>
    </location>
</feature>
<feature type="domain" description="C-type lectin" evidence="17">
    <location>
        <begin position="35"/>
        <end position="168"/>
    </location>
</feature>
<feature type="transmembrane region" description="Helical" evidence="14">
    <location>
        <begin position="585"/>
        <end position="609"/>
    </location>
</feature>
<feature type="compositionally biased region" description="Polar residues" evidence="13">
    <location>
        <begin position="529"/>
        <end position="543"/>
    </location>
</feature>
<evidence type="ECO:0000259" key="16">
    <source>
        <dbReference type="PROSITE" id="PS50026"/>
    </source>
</evidence>
<evidence type="ECO:0000313" key="18">
    <source>
        <dbReference type="Proteomes" id="UP000515203"/>
    </source>
</evidence>
<evidence type="ECO:0000256" key="1">
    <source>
        <dbReference type="ARBA" id="ARBA00004479"/>
    </source>
</evidence>
<dbReference type="InterPro" id="IPR016187">
    <property type="entry name" value="CTDL_fold"/>
</dbReference>
<keyword evidence="7" id="KW-0677">Repeat</keyword>
<dbReference type="FunFam" id="2.10.25.10:FF:000038">
    <property type="entry name" value="Fibrillin 2"/>
    <property type="match status" value="1"/>
</dbReference>
<dbReference type="OrthoDB" id="10045365at2759"/>
<dbReference type="GO" id="GO:0016020">
    <property type="term" value="C:membrane"/>
    <property type="evidence" value="ECO:0007669"/>
    <property type="project" value="UniProtKB-SubCell"/>
</dbReference>
<dbReference type="InterPro" id="IPR001304">
    <property type="entry name" value="C-type_lectin-like"/>
</dbReference>
<protein>
    <submittedName>
        <fullName evidence="19">Complement component C1q receptor</fullName>
    </submittedName>
</protein>
<dbReference type="FunFam" id="2.10.25.10:FF:000606">
    <property type="entry name" value="Complement component C1q receptor"/>
    <property type="match status" value="1"/>
</dbReference>
<dbReference type="SUPFAM" id="SSF57184">
    <property type="entry name" value="Growth factor receptor domain"/>
    <property type="match status" value="1"/>
</dbReference>
<dbReference type="Pfam" id="PF07645">
    <property type="entry name" value="EGF_CA"/>
    <property type="match status" value="2"/>
</dbReference>
<dbReference type="GeneID" id="101565916"/>
<feature type="disulfide bond" evidence="12">
    <location>
        <begin position="312"/>
        <end position="329"/>
    </location>
</feature>
<dbReference type="FunFam" id="2.10.25.10:FF:000005">
    <property type="entry name" value="Fibrillin 2"/>
    <property type="match status" value="1"/>
</dbReference>
<dbReference type="InterPro" id="IPR009030">
    <property type="entry name" value="Growth_fac_rcpt_cys_sf"/>
</dbReference>
<dbReference type="InterPro" id="IPR049883">
    <property type="entry name" value="NOTCH1_EGF-like"/>
</dbReference>
<dbReference type="Gene3D" id="3.10.100.10">
    <property type="entry name" value="Mannose-Binding Protein A, subunit A"/>
    <property type="match status" value="1"/>
</dbReference>
<dbReference type="InterPro" id="IPR051505">
    <property type="entry name" value="C-type_lectin_domain"/>
</dbReference>
<dbReference type="Proteomes" id="UP000515203">
    <property type="component" value="Unplaced"/>
</dbReference>
<dbReference type="InterPro" id="IPR026823">
    <property type="entry name" value="cEGF"/>
</dbReference>
<dbReference type="CTD" id="22918"/>
<dbReference type="InterPro" id="IPR018097">
    <property type="entry name" value="EGF_Ca-bd_CS"/>
</dbReference>
<dbReference type="Gene3D" id="2.10.25.10">
    <property type="entry name" value="Laminin"/>
    <property type="match status" value="5"/>
</dbReference>
<keyword evidence="2 12" id="KW-0245">EGF-like domain</keyword>
<dbReference type="PANTHER" id="PTHR14789:SF8">
    <property type="entry name" value="C-TYPE LECTIN DOMAIN FAMILY 14 MEMBER A PRECURSOR-RELATED"/>
    <property type="match status" value="1"/>
</dbReference>
<dbReference type="PROSITE" id="PS50026">
    <property type="entry name" value="EGF_3"/>
    <property type="match status" value="2"/>
</dbReference>
<dbReference type="InterPro" id="IPR000152">
    <property type="entry name" value="EGF-type_Asp/Asn_hydroxyl_site"/>
</dbReference>
<evidence type="ECO:0000256" key="11">
    <source>
        <dbReference type="ARBA" id="ARBA00023180"/>
    </source>
</evidence>
<dbReference type="GO" id="GO:0030246">
    <property type="term" value="F:carbohydrate binding"/>
    <property type="evidence" value="ECO:0007669"/>
    <property type="project" value="UniProtKB-KW"/>
</dbReference>
<keyword evidence="8 14" id="KW-1133">Transmembrane helix</keyword>
<keyword evidence="18" id="KW-1185">Reference proteome</keyword>
<dbReference type="FunCoup" id="A0A6P6EUI3">
    <property type="interactions" value="156"/>
</dbReference>
<dbReference type="AlphaFoldDB" id="A0A6P6EUI3"/>
<feature type="chain" id="PRO_5028295730" evidence="15">
    <location>
        <begin position="21"/>
        <end position="652"/>
    </location>
</feature>
<feature type="region of interest" description="Disordered" evidence="13">
    <location>
        <begin position="487"/>
        <end position="577"/>
    </location>
</feature>
<dbReference type="InterPro" id="IPR016186">
    <property type="entry name" value="C-type_lectin-like/link_sf"/>
</dbReference>
<feature type="compositionally biased region" description="Polar residues" evidence="13">
    <location>
        <begin position="494"/>
        <end position="518"/>
    </location>
</feature>
<accession>A0A6P6EUI3</accession>
<keyword evidence="19" id="KW-0675">Receptor</keyword>